<feature type="compositionally biased region" description="Polar residues" evidence="5">
    <location>
        <begin position="7"/>
        <end position="17"/>
    </location>
</feature>
<evidence type="ECO:0000256" key="1">
    <source>
        <dbReference type="ARBA" id="ARBA00004123"/>
    </source>
</evidence>
<evidence type="ECO:0000256" key="3">
    <source>
        <dbReference type="ARBA" id="ARBA00023125"/>
    </source>
</evidence>
<comment type="subcellular location">
    <subcellularLocation>
        <location evidence="1">Nucleus</location>
    </subcellularLocation>
</comment>
<evidence type="ECO:0000256" key="2">
    <source>
        <dbReference type="ARBA" id="ARBA00022723"/>
    </source>
</evidence>
<feature type="region of interest" description="Disordered" evidence="5">
    <location>
        <begin position="161"/>
        <end position="185"/>
    </location>
</feature>
<reference evidence="8" key="2">
    <citation type="submission" date="2015-01" db="EMBL/GenBank/DDBJ databases">
        <title>Evolutionary Origins and Diversification of the Mycorrhizal Mutualists.</title>
        <authorList>
            <consortium name="DOE Joint Genome Institute"/>
            <consortium name="Mycorrhizal Genomics Consortium"/>
            <person name="Kohler A."/>
            <person name="Kuo A."/>
            <person name="Nagy L.G."/>
            <person name="Floudas D."/>
            <person name="Copeland A."/>
            <person name="Barry K.W."/>
            <person name="Cichocki N."/>
            <person name="Veneault-Fourrey C."/>
            <person name="LaButti K."/>
            <person name="Lindquist E.A."/>
            <person name="Lipzen A."/>
            <person name="Lundell T."/>
            <person name="Morin E."/>
            <person name="Murat C."/>
            <person name="Riley R."/>
            <person name="Ohm R."/>
            <person name="Sun H."/>
            <person name="Tunlid A."/>
            <person name="Henrissat B."/>
            <person name="Grigoriev I.V."/>
            <person name="Hibbett D.S."/>
            <person name="Martin F."/>
        </authorList>
    </citation>
    <scope>NUCLEOTIDE SEQUENCE [LARGE SCALE GENOMIC DNA]</scope>
    <source>
        <strain evidence="8">h7</strain>
    </source>
</reference>
<dbReference type="GO" id="GO:0006351">
    <property type="term" value="P:DNA-templated transcription"/>
    <property type="evidence" value="ECO:0007669"/>
    <property type="project" value="InterPro"/>
</dbReference>
<dbReference type="Gene3D" id="4.10.240.10">
    <property type="entry name" value="Zn(2)-C6 fungal-type DNA-binding domain"/>
    <property type="match status" value="1"/>
</dbReference>
<dbReference type="PANTHER" id="PTHR46910:SF3">
    <property type="entry name" value="HALOTOLERANCE PROTEIN 9-RELATED"/>
    <property type="match status" value="1"/>
</dbReference>
<dbReference type="SUPFAM" id="SSF57701">
    <property type="entry name" value="Zn2/Cys6 DNA-binding domain"/>
    <property type="match status" value="1"/>
</dbReference>
<dbReference type="GO" id="GO:0005634">
    <property type="term" value="C:nucleus"/>
    <property type="evidence" value="ECO:0007669"/>
    <property type="project" value="UniProtKB-SubCell"/>
</dbReference>
<dbReference type="CDD" id="cd15486">
    <property type="entry name" value="ZIP_Sip4"/>
    <property type="match status" value="1"/>
</dbReference>
<dbReference type="HOGENOM" id="CLU_008026_1_0_1"/>
<dbReference type="STRING" id="686832.A0A0C3C642"/>
<reference evidence="7 8" key="1">
    <citation type="submission" date="2014-04" db="EMBL/GenBank/DDBJ databases">
        <authorList>
            <consortium name="DOE Joint Genome Institute"/>
            <person name="Kuo A."/>
            <person name="Gay G."/>
            <person name="Dore J."/>
            <person name="Kohler A."/>
            <person name="Nagy L.G."/>
            <person name="Floudas D."/>
            <person name="Copeland A."/>
            <person name="Barry K.W."/>
            <person name="Cichocki N."/>
            <person name="Veneault-Fourrey C."/>
            <person name="LaButti K."/>
            <person name="Lindquist E.A."/>
            <person name="Lipzen A."/>
            <person name="Lundell T."/>
            <person name="Morin E."/>
            <person name="Murat C."/>
            <person name="Sun H."/>
            <person name="Tunlid A."/>
            <person name="Henrissat B."/>
            <person name="Grigoriev I.V."/>
            <person name="Hibbett D.S."/>
            <person name="Martin F."/>
            <person name="Nordberg H.P."/>
            <person name="Cantor M.N."/>
            <person name="Hua S.X."/>
        </authorList>
    </citation>
    <scope>NUCLEOTIDE SEQUENCE [LARGE SCALE GENOMIC DNA]</scope>
    <source>
        <strain evidence="8">h7</strain>
    </source>
</reference>
<gene>
    <name evidence="7" type="ORF">M413DRAFT_180130</name>
</gene>
<dbReference type="OrthoDB" id="4064873at2759"/>
<accession>A0A0C3C642</accession>
<dbReference type="GO" id="GO:0000981">
    <property type="term" value="F:DNA-binding transcription factor activity, RNA polymerase II-specific"/>
    <property type="evidence" value="ECO:0007669"/>
    <property type="project" value="InterPro"/>
</dbReference>
<dbReference type="InterPro" id="IPR036864">
    <property type="entry name" value="Zn2-C6_fun-type_DNA-bd_sf"/>
</dbReference>
<dbReference type="EMBL" id="KN831784">
    <property type="protein sequence ID" value="KIM39714.1"/>
    <property type="molecule type" value="Genomic_DNA"/>
</dbReference>
<feature type="compositionally biased region" description="Low complexity" evidence="5">
    <location>
        <begin position="19"/>
        <end position="35"/>
    </location>
</feature>
<keyword evidence="4" id="KW-0539">Nucleus</keyword>
<organism evidence="7 8">
    <name type="scientific">Hebeloma cylindrosporum</name>
    <dbReference type="NCBI Taxonomy" id="76867"/>
    <lineage>
        <taxon>Eukaryota</taxon>
        <taxon>Fungi</taxon>
        <taxon>Dikarya</taxon>
        <taxon>Basidiomycota</taxon>
        <taxon>Agaricomycotina</taxon>
        <taxon>Agaricomycetes</taxon>
        <taxon>Agaricomycetidae</taxon>
        <taxon>Agaricales</taxon>
        <taxon>Agaricineae</taxon>
        <taxon>Hymenogastraceae</taxon>
        <taxon>Hebeloma</taxon>
    </lineage>
</organism>
<dbReference type="SMART" id="SM00066">
    <property type="entry name" value="GAL4"/>
    <property type="match status" value="1"/>
</dbReference>
<keyword evidence="2" id="KW-0479">Metal-binding</keyword>
<evidence type="ECO:0000259" key="6">
    <source>
        <dbReference type="PROSITE" id="PS50048"/>
    </source>
</evidence>
<sequence length="978" mass="108012">MLPQPPSSLQSALQMDPNQHLQLQQQQQQQQQQQHPEAPAPAATSSGKRRKRAEGNDEEAPAPSEPRRLRRSHEACARCRSKKIKCDSKHPKCTACATAGTACNQEDRHRRTLTPRGYTERLELQVAQCEALLKRHYPGFTIDGLDDLLAREGIDVGGIPSFAPMDGIRSSPTQQPKPGYPPMYPPGPHMMHPPYGPHPMMPYGAPPYHPQMMQGPPGSYNPHIHPAFQPGAPYPPPPVMHQHPPPPDQPQQPGPPPPPPQAQPPIPSPVMRSVPPTKGTDPNGHDMSSAQALAKNFGVSEDITSGLKLDVTIEELPVDPNALPKLQIHGPRDKSLWISVSIRRNPASGGTPNTLSLYGPVSKSPQIDIWLPKDRLSAKHIVDVYFSRLNFHRPVYFRKDFDKILDDLYDARTTVYDPGHLSSIYLIFALGTLSELNELAHSQPQSDGHLGSTLAKKLMPDWPSHDEFFERALAIKPDLRVSITSLQALILLHWYLYIERQGRTLWRLVGTLVRLSIELGLHHDPTTQVTPDTNLPIFTEEESQLRIRLWAIVQVHDRGTSILLGRPLAIAPSDSNTPHPSRKGASKPDFSEHFELSQPVADFQADIINSLYAPTRQGGDTIMRNATRIIRSMVAFREKLPERYQHYFTGTNNWPTDQRLKLVENITEDEGLTLLKIGIARILMLRALFSSRGLSYNQKHKALIDAIITSHNVIAIHSQLIRFPNIAFFTSPIPLHIAAMVILYGHISKVECLPFRTALEDVWLALDMIPRIRWRWERKDVNGGHPLIAKLVERVMGINLHTVTPAHPSVLISEPDWDEVNSPIAKSSQHNTPILSATPGNYTPTSANNGGPVAYGPHLQRSMNGLTGPVNRSNSGGSTPPDKLVEMPDGLFYPFFPEAHVAAIASVSTSNSNPGDPASSTGQQDYSRILKAAAAAQGGYGGAYAPEDRGGMPVEQQQQGAVSWTGVGASRNLLNYAP</sequence>
<dbReference type="PANTHER" id="PTHR46910">
    <property type="entry name" value="TRANSCRIPTION FACTOR PDR1"/>
    <property type="match status" value="1"/>
</dbReference>
<dbReference type="PROSITE" id="PS00463">
    <property type="entry name" value="ZN2_CY6_FUNGAL_1"/>
    <property type="match status" value="1"/>
</dbReference>
<dbReference type="PROSITE" id="PS50048">
    <property type="entry name" value="ZN2_CY6_FUNGAL_2"/>
    <property type="match status" value="1"/>
</dbReference>
<dbReference type="AlphaFoldDB" id="A0A0C3C642"/>
<proteinExistence type="predicted"/>
<dbReference type="Pfam" id="PF00172">
    <property type="entry name" value="Zn_clus"/>
    <property type="match status" value="1"/>
</dbReference>
<feature type="region of interest" description="Disordered" evidence="5">
    <location>
        <begin position="214"/>
        <end position="288"/>
    </location>
</feature>
<evidence type="ECO:0000256" key="5">
    <source>
        <dbReference type="SAM" id="MobiDB-lite"/>
    </source>
</evidence>
<dbReference type="GO" id="GO:0003677">
    <property type="term" value="F:DNA binding"/>
    <property type="evidence" value="ECO:0007669"/>
    <property type="project" value="UniProtKB-KW"/>
</dbReference>
<name>A0A0C3C642_HEBCY</name>
<dbReference type="SMART" id="SM00906">
    <property type="entry name" value="Fungal_trans"/>
    <property type="match status" value="1"/>
</dbReference>
<dbReference type="CDD" id="cd12148">
    <property type="entry name" value="fungal_TF_MHR"/>
    <property type="match status" value="1"/>
</dbReference>
<dbReference type="GO" id="GO:0008270">
    <property type="term" value="F:zinc ion binding"/>
    <property type="evidence" value="ECO:0007669"/>
    <property type="project" value="InterPro"/>
</dbReference>
<dbReference type="InterPro" id="IPR001138">
    <property type="entry name" value="Zn2Cys6_DnaBD"/>
</dbReference>
<dbReference type="Proteomes" id="UP000053424">
    <property type="component" value="Unassembled WGS sequence"/>
</dbReference>
<feature type="domain" description="Zn(2)-C6 fungal-type" evidence="6">
    <location>
        <begin position="75"/>
        <end position="103"/>
    </location>
</feature>
<protein>
    <recommendedName>
        <fullName evidence="6">Zn(2)-C6 fungal-type domain-containing protein</fullName>
    </recommendedName>
</protein>
<feature type="region of interest" description="Disordered" evidence="5">
    <location>
        <begin position="940"/>
        <end position="959"/>
    </location>
</feature>
<feature type="region of interest" description="Disordered" evidence="5">
    <location>
        <begin position="822"/>
        <end position="841"/>
    </location>
</feature>
<keyword evidence="8" id="KW-1185">Reference proteome</keyword>
<evidence type="ECO:0000256" key="4">
    <source>
        <dbReference type="ARBA" id="ARBA00023242"/>
    </source>
</evidence>
<dbReference type="InterPro" id="IPR007219">
    <property type="entry name" value="XnlR_reg_dom"/>
</dbReference>
<keyword evidence="3" id="KW-0238">DNA-binding</keyword>
<evidence type="ECO:0000313" key="8">
    <source>
        <dbReference type="Proteomes" id="UP000053424"/>
    </source>
</evidence>
<feature type="region of interest" description="Disordered" evidence="5">
    <location>
        <begin position="1"/>
        <end position="73"/>
    </location>
</feature>
<feature type="compositionally biased region" description="Pro residues" evidence="5">
    <location>
        <begin position="232"/>
        <end position="268"/>
    </location>
</feature>
<feature type="compositionally biased region" description="Polar residues" evidence="5">
    <location>
        <begin position="824"/>
        <end position="841"/>
    </location>
</feature>
<dbReference type="InterPro" id="IPR050987">
    <property type="entry name" value="AtrR-like"/>
</dbReference>
<evidence type="ECO:0000313" key="7">
    <source>
        <dbReference type="EMBL" id="KIM39714.1"/>
    </source>
</evidence>
<dbReference type="Pfam" id="PF04082">
    <property type="entry name" value="Fungal_trans"/>
    <property type="match status" value="1"/>
</dbReference>
<dbReference type="CDD" id="cd00067">
    <property type="entry name" value="GAL4"/>
    <property type="match status" value="1"/>
</dbReference>